<protein>
    <submittedName>
        <fullName evidence="1">Uncharacterized protein</fullName>
    </submittedName>
</protein>
<dbReference type="AlphaFoldDB" id="A0A0E9T5D2"/>
<proteinExistence type="predicted"/>
<evidence type="ECO:0000313" key="1">
    <source>
        <dbReference type="EMBL" id="JAH48657.1"/>
    </source>
</evidence>
<reference evidence="1" key="2">
    <citation type="journal article" date="2015" name="Fish Shellfish Immunol.">
        <title>Early steps in the European eel (Anguilla anguilla)-Vibrio vulnificus interaction in the gills: Role of the RtxA13 toxin.</title>
        <authorList>
            <person name="Callol A."/>
            <person name="Pajuelo D."/>
            <person name="Ebbesson L."/>
            <person name="Teles M."/>
            <person name="MacKenzie S."/>
            <person name="Amaro C."/>
        </authorList>
    </citation>
    <scope>NUCLEOTIDE SEQUENCE</scope>
</reference>
<sequence>MKAQFKEHAFILGKSELPFQ</sequence>
<accession>A0A0E9T5D2</accession>
<organism evidence="1">
    <name type="scientific">Anguilla anguilla</name>
    <name type="common">European freshwater eel</name>
    <name type="synonym">Muraena anguilla</name>
    <dbReference type="NCBI Taxonomy" id="7936"/>
    <lineage>
        <taxon>Eukaryota</taxon>
        <taxon>Metazoa</taxon>
        <taxon>Chordata</taxon>
        <taxon>Craniata</taxon>
        <taxon>Vertebrata</taxon>
        <taxon>Euteleostomi</taxon>
        <taxon>Actinopterygii</taxon>
        <taxon>Neopterygii</taxon>
        <taxon>Teleostei</taxon>
        <taxon>Anguilliformes</taxon>
        <taxon>Anguillidae</taxon>
        <taxon>Anguilla</taxon>
    </lineage>
</organism>
<reference evidence="1" key="1">
    <citation type="submission" date="2014-11" db="EMBL/GenBank/DDBJ databases">
        <authorList>
            <person name="Amaro Gonzalez C."/>
        </authorList>
    </citation>
    <scope>NUCLEOTIDE SEQUENCE</scope>
</reference>
<name>A0A0E9T5D2_ANGAN</name>
<dbReference type="EMBL" id="GBXM01059920">
    <property type="protein sequence ID" value="JAH48657.1"/>
    <property type="molecule type" value="Transcribed_RNA"/>
</dbReference>